<feature type="region of interest" description="Disordered" evidence="1">
    <location>
        <begin position="1082"/>
        <end position="1201"/>
    </location>
</feature>
<evidence type="ECO:0008006" key="6">
    <source>
        <dbReference type="Google" id="ProtNLM"/>
    </source>
</evidence>
<evidence type="ECO:0000259" key="2">
    <source>
        <dbReference type="PROSITE" id="PS50003"/>
    </source>
</evidence>
<feature type="region of interest" description="Disordered" evidence="1">
    <location>
        <begin position="784"/>
        <end position="871"/>
    </location>
</feature>
<feature type="compositionally biased region" description="Low complexity" evidence="1">
    <location>
        <begin position="784"/>
        <end position="794"/>
    </location>
</feature>
<dbReference type="Pfam" id="PF00620">
    <property type="entry name" value="RhoGAP"/>
    <property type="match status" value="1"/>
</dbReference>
<feature type="region of interest" description="Disordered" evidence="1">
    <location>
        <begin position="709"/>
        <end position="733"/>
    </location>
</feature>
<feature type="domain" description="Rho-GAP" evidence="3">
    <location>
        <begin position="380"/>
        <end position="573"/>
    </location>
</feature>
<feature type="compositionally biased region" description="Polar residues" evidence="1">
    <location>
        <begin position="1176"/>
        <end position="1191"/>
    </location>
</feature>
<reference evidence="4" key="1">
    <citation type="submission" date="2021-06" db="EMBL/GenBank/DDBJ databases">
        <authorList>
            <person name="Hodson N. C."/>
            <person name="Mongue J. A."/>
            <person name="Jaron S. K."/>
        </authorList>
    </citation>
    <scope>NUCLEOTIDE SEQUENCE</scope>
</reference>
<gene>
    <name evidence="4" type="ORF">AFUS01_LOCUS25773</name>
</gene>
<feature type="compositionally biased region" description="Basic and acidic residues" evidence="1">
    <location>
        <begin position="1094"/>
        <end position="1117"/>
    </location>
</feature>
<proteinExistence type="predicted"/>
<dbReference type="SMART" id="SM00233">
    <property type="entry name" value="PH"/>
    <property type="match status" value="1"/>
</dbReference>
<dbReference type="SMART" id="SM00324">
    <property type="entry name" value="RhoGAP"/>
    <property type="match status" value="1"/>
</dbReference>
<dbReference type="InterPro" id="IPR000198">
    <property type="entry name" value="RhoGAP_dom"/>
</dbReference>
<dbReference type="PROSITE" id="PS50238">
    <property type="entry name" value="RHOGAP"/>
    <property type="match status" value="1"/>
</dbReference>
<feature type="compositionally biased region" description="Low complexity" evidence="1">
    <location>
        <begin position="858"/>
        <end position="871"/>
    </location>
</feature>
<name>A0A8J2KCB7_9HEXA</name>
<accession>A0A8J2KCB7</accession>
<feature type="region of interest" description="Disordered" evidence="1">
    <location>
        <begin position="1003"/>
        <end position="1052"/>
    </location>
</feature>
<dbReference type="InterPro" id="IPR001849">
    <property type="entry name" value="PH_domain"/>
</dbReference>
<feature type="region of interest" description="Disordered" evidence="1">
    <location>
        <begin position="321"/>
        <end position="377"/>
    </location>
</feature>
<dbReference type="OrthoDB" id="6281275at2759"/>
<evidence type="ECO:0000256" key="1">
    <source>
        <dbReference type="SAM" id="MobiDB-lite"/>
    </source>
</evidence>
<dbReference type="PANTHER" id="PTHR23175:SF23">
    <property type="entry name" value="PDZ DOMAIN-CONTAINING PROTEIN"/>
    <property type="match status" value="1"/>
</dbReference>
<feature type="compositionally biased region" description="Low complexity" evidence="1">
    <location>
        <begin position="354"/>
        <end position="363"/>
    </location>
</feature>
<feature type="compositionally biased region" description="Low complexity" evidence="1">
    <location>
        <begin position="1133"/>
        <end position="1162"/>
    </location>
</feature>
<feature type="region of interest" description="Disordered" evidence="1">
    <location>
        <begin position="260"/>
        <end position="285"/>
    </location>
</feature>
<evidence type="ECO:0000259" key="3">
    <source>
        <dbReference type="PROSITE" id="PS50238"/>
    </source>
</evidence>
<dbReference type="EMBL" id="CAJVCH010334718">
    <property type="protein sequence ID" value="CAG7815071.1"/>
    <property type="molecule type" value="Genomic_DNA"/>
</dbReference>
<dbReference type="AlphaFoldDB" id="A0A8J2KCB7"/>
<feature type="region of interest" description="Disordered" evidence="1">
    <location>
        <begin position="575"/>
        <end position="597"/>
    </location>
</feature>
<organism evidence="4 5">
    <name type="scientific">Allacma fusca</name>
    <dbReference type="NCBI Taxonomy" id="39272"/>
    <lineage>
        <taxon>Eukaryota</taxon>
        <taxon>Metazoa</taxon>
        <taxon>Ecdysozoa</taxon>
        <taxon>Arthropoda</taxon>
        <taxon>Hexapoda</taxon>
        <taxon>Collembola</taxon>
        <taxon>Symphypleona</taxon>
        <taxon>Sminthuridae</taxon>
        <taxon>Allacma</taxon>
    </lineage>
</organism>
<dbReference type="PANTHER" id="PTHR23175">
    <property type="entry name" value="PDZ DOMAIN-CONTAINING PROTEIN"/>
    <property type="match status" value="1"/>
</dbReference>
<dbReference type="Proteomes" id="UP000708208">
    <property type="component" value="Unassembled WGS sequence"/>
</dbReference>
<evidence type="ECO:0000313" key="4">
    <source>
        <dbReference type="EMBL" id="CAG7815071.1"/>
    </source>
</evidence>
<feature type="region of interest" description="Disordered" evidence="1">
    <location>
        <begin position="938"/>
        <end position="962"/>
    </location>
</feature>
<feature type="compositionally biased region" description="Basic and acidic residues" evidence="1">
    <location>
        <begin position="938"/>
        <end position="948"/>
    </location>
</feature>
<protein>
    <recommendedName>
        <fullName evidence="6">Rho GTPase-activating protein 21</fullName>
    </recommendedName>
</protein>
<evidence type="ECO:0000313" key="5">
    <source>
        <dbReference type="Proteomes" id="UP000708208"/>
    </source>
</evidence>
<dbReference type="GO" id="GO:0007165">
    <property type="term" value="P:signal transduction"/>
    <property type="evidence" value="ECO:0007669"/>
    <property type="project" value="InterPro"/>
</dbReference>
<keyword evidence="5" id="KW-1185">Reference proteome</keyword>
<comment type="caution">
    <text evidence="4">The sequence shown here is derived from an EMBL/GenBank/DDBJ whole genome shotgun (WGS) entry which is preliminary data.</text>
</comment>
<sequence length="1264" mass="138421">CDDGDAIVVLPLPTATCTVPSLRKSTTDPGTSPGRRRSMANKLSSDFLHKGRIVRLKQFFEERTQPSSLFKFHSNSPTTEFRHFGSFRSEKSPDDSEIIKDGPVHFKVRASESKKVGYYRSWRQGWAQIRRSGCLYLSKERITKDSISGMEENAAILCVGLKDGISIDPAEDYSKRKHVIRLKTCSSNSNSPSGGATGSSSTTIVPVQANVTLITSPHASASTDSQNPSLLSQVEILLQAEDPSEMSSWLKALQQQQDNNNYYNSANNSNSKSNNNASASNTSATNELVTPKSSILKSISSGFQSVSSSSTTLANNHHLTVNQQHLGGPNPTSPKSKTWKSKVAKQLQKMHIPSGSSRSNSTSGYNPQGTIPESGATFGVHLEDCPVTEANPSVPRVLEFCINTIETRGLTMVGIYRIPGNNAAVAALMDSLNKGNEPNPDQDSRWNDVHVISSMLKSFLRNLPDPLLTSDKYEDFIRVVSTETDVQLQLERIKALIDSLPDINYETLRYLTLHLRKVSENSEKNRMESKNLSIVFGPTLVRPGENSAANMVQHMSFQCKLVELLINNAYEFFPSRDQDQPSPPVEPPESAGSQAATPVAVIPDPVAKFESDIRTSLIQAAQRKVSRQQLQPVHNTYGLPLAPAPLKSNERAIDESGLIRSYAGLGAETEQRVRQFELETRAMLTRDGRSPNPNNSAFVAASVPTTITSSIPSKPVGQQGISPQSNQPEEERRLEKLRLEAEWRKAKDDLENEDFYDQLADNPSSIVHHREHGLPPFALLSHNVSSSSVSSSNSAGGTTADGSEVPGALSPNTTWPMKLGPTPFKPYSPSSTTTLLSQQHSSSPVSIPSLPPKPPYANVNTSSSVSSSSSTKMTKTLVVTPPPHPPHLNILGNPLRKVSSVEQLVLPKLRQQQQQGYHQLPASTSSGDRFDHSKVTGRETLKRLKKPENQTATPYDPKLCGSLDSLRDIVNGGSREDVSLRSSNGSDLVAAMSREYEEKLEALRPSLHLQKDEKEHQDEEEEAEANNNINGGNGKEDSNPIEEEDNKSREKIWLKKMEGEITSTTDVPNLKDTIPSVQSNGFVLSATPKGRSKSMIDRRRPSLEVMEGFDKNSESHGNKLASYRDPSLHRVTNNSGGNDDSSSWVSSPAGEEGEEASLSPESQHGLSSHQHHYRESSTSLSKEAKTASNNRITKESKRRHSLSGTADILRFMYEDHHAHHHKNLTNRLTTVSSSTHHPPGNVKNLSNDALATALAANNILESHV</sequence>
<dbReference type="PROSITE" id="PS50003">
    <property type="entry name" value="PH_DOMAIN"/>
    <property type="match status" value="1"/>
</dbReference>
<feature type="compositionally biased region" description="Low complexity" evidence="1">
    <location>
        <begin position="828"/>
        <end position="848"/>
    </location>
</feature>
<feature type="domain" description="PH" evidence="2">
    <location>
        <begin position="97"/>
        <end position="258"/>
    </location>
</feature>
<feature type="non-terminal residue" evidence="4">
    <location>
        <position position="1264"/>
    </location>
</feature>